<name>A0A9Q3YRV4_9GAMM</name>
<dbReference type="PROSITE" id="PS51318">
    <property type="entry name" value="TAT"/>
    <property type="match status" value="1"/>
</dbReference>
<protein>
    <recommendedName>
        <fullName evidence="3">NolW-like domain-containing protein</fullName>
    </recommendedName>
</protein>
<gene>
    <name evidence="1" type="ORF">LL252_10520</name>
</gene>
<dbReference type="InterPro" id="IPR006311">
    <property type="entry name" value="TAT_signal"/>
</dbReference>
<comment type="caution">
    <text evidence="1">The sequence shown here is derived from an EMBL/GenBank/DDBJ whole genome shotgun (WGS) entry which is preliminary data.</text>
</comment>
<evidence type="ECO:0000313" key="1">
    <source>
        <dbReference type="EMBL" id="MCC4309003.1"/>
    </source>
</evidence>
<evidence type="ECO:0000313" key="2">
    <source>
        <dbReference type="Proteomes" id="UP001108027"/>
    </source>
</evidence>
<accession>A0A9Q3YRV4</accession>
<sequence length="261" mass="27064">MPPVPSVPARRSSLLKGLTLALLAAAICALLALPRAGQAQALSIHVIQRADAQALVPVIRPLLPEGGYVNAYQGKLIIRTSSANFDEILAALGDMPEAPRTVSVHLRRRAGGETAGGGVRIGPGGVSAGAATVTRQRQDDYRINTLSGHAAAIGQGTLVALTGTQYPALMSLRQGIEVRPMLTGDGRVRLDIAQRFERPAGGGTAELQGAASTLMMVPGQWQPLGAITVTEDSAAAGLAGADRHSERLSLPLEVKVELEGQ</sequence>
<dbReference type="EMBL" id="JAJGNA010000011">
    <property type="protein sequence ID" value="MCC4309003.1"/>
    <property type="molecule type" value="Genomic_DNA"/>
</dbReference>
<proteinExistence type="predicted"/>
<reference evidence="1" key="1">
    <citation type="submission" date="2021-10" db="EMBL/GenBank/DDBJ databases">
        <title>The diversity and Nitrogen Metabolism of Culturable Nitrate-Utilizing Bacteria Within the Oxygen Minimum Zone of the Changjiang (Yangtze River)Estuary.</title>
        <authorList>
            <person name="Zhang D."/>
            <person name="Zheng J."/>
            <person name="Liu S."/>
            <person name="He W."/>
        </authorList>
    </citation>
    <scope>NUCLEOTIDE SEQUENCE</scope>
    <source>
        <strain evidence="1">FXH-223</strain>
    </source>
</reference>
<organism evidence="1 2">
    <name type="scientific">Alloalcanivorax marinus</name>
    <dbReference type="NCBI Taxonomy" id="1177169"/>
    <lineage>
        <taxon>Bacteria</taxon>
        <taxon>Pseudomonadati</taxon>
        <taxon>Pseudomonadota</taxon>
        <taxon>Gammaproteobacteria</taxon>
        <taxon>Oceanospirillales</taxon>
        <taxon>Alcanivoracaceae</taxon>
        <taxon>Alloalcanivorax</taxon>
    </lineage>
</organism>
<dbReference type="RefSeq" id="WP_228233971.1">
    <property type="nucleotide sequence ID" value="NZ_ARXL01000044.1"/>
</dbReference>
<dbReference type="Proteomes" id="UP001108027">
    <property type="component" value="Unassembled WGS sequence"/>
</dbReference>
<dbReference type="AlphaFoldDB" id="A0A9Q3YRV4"/>
<keyword evidence="2" id="KW-1185">Reference proteome</keyword>
<evidence type="ECO:0008006" key="3">
    <source>
        <dbReference type="Google" id="ProtNLM"/>
    </source>
</evidence>